<keyword evidence="5" id="KW-0812">Transmembrane</keyword>
<dbReference type="Pfam" id="PF01612">
    <property type="entry name" value="DNA_pol_A_exo1"/>
    <property type="match status" value="1"/>
</dbReference>
<keyword evidence="8" id="KW-1185">Reference proteome</keyword>
<dbReference type="CDD" id="cd06141">
    <property type="entry name" value="WRN_exo"/>
    <property type="match status" value="1"/>
</dbReference>
<feature type="domain" description="3'-5' exonuclease" evidence="6">
    <location>
        <begin position="63"/>
        <end position="231"/>
    </location>
</feature>
<dbReference type="PANTHER" id="PTHR13620:SF104">
    <property type="entry name" value="EXONUCLEASE 3'-5' DOMAIN-CONTAINING PROTEIN 2"/>
    <property type="match status" value="1"/>
</dbReference>
<keyword evidence="5" id="KW-0472">Membrane</keyword>
<organism evidence="7 8">
    <name type="scientific">Glossina austeni</name>
    <name type="common">Savannah tsetse fly</name>
    <dbReference type="NCBI Taxonomy" id="7395"/>
    <lineage>
        <taxon>Eukaryota</taxon>
        <taxon>Metazoa</taxon>
        <taxon>Ecdysozoa</taxon>
        <taxon>Arthropoda</taxon>
        <taxon>Hexapoda</taxon>
        <taxon>Insecta</taxon>
        <taxon>Pterygota</taxon>
        <taxon>Neoptera</taxon>
        <taxon>Endopterygota</taxon>
        <taxon>Diptera</taxon>
        <taxon>Brachycera</taxon>
        <taxon>Muscomorpha</taxon>
        <taxon>Hippoboscoidea</taxon>
        <taxon>Glossinidae</taxon>
        <taxon>Glossina</taxon>
    </lineage>
</organism>
<name>A0A1A9VIA6_GLOAU</name>
<dbReference type="AlphaFoldDB" id="A0A1A9VIA6"/>
<proteinExistence type="predicted"/>
<dbReference type="InterPro" id="IPR051132">
    <property type="entry name" value="3-5_Exonuclease_domain"/>
</dbReference>
<dbReference type="GO" id="GO:0005634">
    <property type="term" value="C:nucleus"/>
    <property type="evidence" value="ECO:0007669"/>
    <property type="project" value="TreeGrafter"/>
</dbReference>
<evidence type="ECO:0000313" key="7">
    <source>
        <dbReference type="EnsemblMetazoa" id="GAUT038356-PA"/>
    </source>
</evidence>
<evidence type="ECO:0000259" key="6">
    <source>
        <dbReference type="SMART" id="SM00474"/>
    </source>
</evidence>
<dbReference type="InterPro" id="IPR036397">
    <property type="entry name" value="RNaseH_sf"/>
</dbReference>
<dbReference type="PANTHER" id="PTHR13620">
    <property type="entry name" value="3-5 EXONUCLEASE"/>
    <property type="match status" value="1"/>
</dbReference>
<dbReference type="SMART" id="SM00474">
    <property type="entry name" value="35EXOc"/>
    <property type="match status" value="1"/>
</dbReference>
<accession>A0A1A9VIA6</accession>
<keyword evidence="5" id="KW-1133">Transmembrane helix</keyword>
<keyword evidence="3" id="KW-0378">Hydrolase</keyword>
<protein>
    <recommendedName>
        <fullName evidence="6">3'-5' exonuclease domain-containing protein</fullName>
    </recommendedName>
</protein>
<dbReference type="InterPro" id="IPR002562">
    <property type="entry name" value="3'-5'_exonuclease_dom"/>
</dbReference>
<dbReference type="GO" id="GO:0005737">
    <property type="term" value="C:cytoplasm"/>
    <property type="evidence" value="ECO:0007669"/>
    <property type="project" value="TreeGrafter"/>
</dbReference>
<dbReference type="EnsemblMetazoa" id="GAUT038356-RA">
    <property type="protein sequence ID" value="GAUT038356-PA"/>
    <property type="gene ID" value="GAUT038356"/>
</dbReference>
<feature type="transmembrane region" description="Helical" evidence="5">
    <location>
        <begin position="28"/>
        <end position="50"/>
    </location>
</feature>
<dbReference type="GO" id="GO:0046872">
    <property type="term" value="F:metal ion binding"/>
    <property type="evidence" value="ECO:0007669"/>
    <property type="project" value="UniProtKB-KW"/>
</dbReference>
<dbReference type="GO" id="GO:0006139">
    <property type="term" value="P:nucleobase-containing compound metabolic process"/>
    <property type="evidence" value="ECO:0007669"/>
    <property type="project" value="InterPro"/>
</dbReference>
<dbReference type="STRING" id="7395.A0A1A9VIA6"/>
<dbReference type="GO" id="GO:0003676">
    <property type="term" value="F:nucleic acid binding"/>
    <property type="evidence" value="ECO:0007669"/>
    <property type="project" value="InterPro"/>
</dbReference>
<keyword evidence="2" id="KW-0479">Metal-binding</keyword>
<evidence type="ECO:0000256" key="2">
    <source>
        <dbReference type="ARBA" id="ARBA00022723"/>
    </source>
</evidence>
<evidence type="ECO:0000313" key="8">
    <source>
        <dbReference type="Proteomes" id="UP000078200"/>
    </source>
</evidence>
<dbReference type="Gene3D" id="3.30.420.10">
    <property type="entry name" value="Ribonuclease H-like superfamily/Ribonuclease H"/>
    <property type="match status" value="1"/>
</dbReference>
<evidence type="ECO:0000256" key="3">
    <source>
        <dbReference type="ARBA" id="ARBA00022801"/>
    </source>
</evidence>
<keyword evidence="4" id="KW-0269">Exonuclease</keyword>
<evidence type="ECO:0000256" key="4">
    <source>
        <dbReference type="ARBA" id="ARBA00022839"/>
    </source>
</evidence>
<evidence type="ECO:0000256" key="1">
    <source>
        <dbReference type="ARBA" id="ARBA00022722"/>
    </source>
</evidence>
<dbReference type="VEuPathDB" id="VectorBase:GAUT038356"/>
<dbReference type="GO" id="GO:0008408">
    <property type="term" value="F:3'-5' exonuclease activity"/>
    <property type="evidence" value="ECO:0007669"/>
    <property type="project" value="InterPro"/>
</dbReference>
<sequence length="340" mass="38990">MEFFANEIKNFLKPISMQFVMAETSENLVLDIVIALTELAIAVFFAIVLFKMINKILDYLTQPKCDDMVTKLKSDCEKYKVLGFDCKWVTVNGKHRPVALVQLCSPKAFCVLFRLNRMLWIPKSLRALLEDKDIMKVGVDAVLNAKKLATDYDIKVAGAFDLRYIACMTRRNSENLEQMTCSVLHVSLDESSWSLASNWKVKQLCPKEIEDAANRAYAAVEIFKSLTFELDPSDPYMNPNGNLSIGVLRKNFSQLLDHHFDESEPVYYSRLLEPFEVDCPSDKCLLLTPDDEFVCSVAKSKGEWYLKEQLGTKVNCEDFTVRVKYFPPIQTIGYYQRPDE</sequence>
<dbReference type="Proteomes" id="UP000078200">
    <property type="component" value="Unassembled WGS sequence"/>
</dbReference>
<keyword evidence="1" id="KW-0540">Nuclease</keyword>
<dbReference type="SUPFAM" id="SSF53098">
    <property type="entry name" value="Ribonuclease H-like"/>
    <property type="match status" value="1"/>
</dbReference>
<evidence type="ECO:0000256" key="5">
    <source>
        <dbReference type="SAM" id="Phobius"/>
    </source>
</evidence>
<reference evidence="7" key="1">
    <citation type="submission" date="2020-05" db="UniProtKB">
        <authorList>
            <consortium name="EnsemblMetazoa"/>
        </authorList>
    </citation>
    <scope>IDENTIFICATION</scope>
    <source>
        <strain evidence="7">TTRI</strain>
    </source>
</reference>
<dbReference type="InterPro" id="IPR012337">
    <property type="entry name" value="RNaseH-like_sf"/>
</dbReference>